<keyword evidence="8" id="KW-0624">Polysaccharide degradation</keyword>
<evidence type="ECO:0000256" key="8">
    <source>
        <dbReference type="ARBA" id="ARBA00023326"/>
    </source>
</evidence>
<name>A0ABN9U8I6_9DINO</name>
<dbReference type="EC" id="3.2.1.4" evidence="3"/>
<dbReference type="Proteomes" id="UP001189429">
    <property type="component" value="Unassembled WGS sequence"/>
</dbReference>
<dbReference type="Gene3D" id="2.40.40.10">
    <property type="entry name" value="RlpA-like domain"/>
    <property type="match status" value="1"/>
</dbReference>
<evidence type="ECO:0000256" key="6">
    <source>
        <dbReference type="ARBA" id="ARBA00023277"/>
    </source>
</evidence>
<evidence type="ECO:0000256" key="5">
    <source>
        <dbReference type="ARBA" id="ARBA00023001"/>
    </source>
</evidence>
<dbReference type="InterPro" id="IPR036908">
    <property type="entry name" value="RlpA-like_sf"/>
</dbReference>
<evidence type="ECO:0000256" key="7">
    <source>
        <dbReference type="ARBA" id="ARBA00023295"/>
    </source>
</evidence>
<keyword evidence="7" id="KW-0326">Glycosidase</keyword>
<evidence type="ECO:0000256" key="2">
    <source>
        <dbReference type="ARBA" id="ARBA00007793"/>
    </source>
</evidence>
<feature type="chain" id="PRO_5045628485" description="cellulase" evidence="9">
    <location>
        <begin position="20"/>
        <end position="846"/>
    </location>
</feature>
<dbReference type="EMBL" id="CAUYUJ010015445">
    <property type="protein sequence ID" value="CAK0853988.1"/>
    <property type="molecule type" value="Genomic_DNA"/>
</dbReference>
<evidence type="ECO:0000259" key="10">
    <source>
        <dbReference type="Pfam" id="PF02015"/>
    </source>
</evidence>
<evidence type="ECO:0000313" key="12">
    <source>
        <dbReference type="Proteomes" id="UP001189429"/>
    </source>
</evidence>
<evidence type="ECO:0000256" key="1">
    <source>
        <dbReference type="ARBA" id="ARBA00000966"/>
    </source>
</evidence>
<keyword evidence="6" id="KW-0119">Carbohydrate metabolism</keyword>
<dbReference type="PANTHER" id="PTHR39730">
    <property type="entry name" value="ENDOGLUCANASE 1"/>
    <property type="match status" value="1"/>
</dbReference>
<evidence type="ECO:0000256" key="9">
    <source>
        <dbReference type="SAM" id="SignalP"/>
    </source>
</evidence>
<comment type="catalytic activity">
    <reaction evidence="1">
        <text>Endohydrolysis of (1-&gt;4)-beta-D-glucosidic linkages in cellulose, lichenin and cereal beta-D-glucans.</text>
        <dbReference type="EC" id="3.2.1.4"/>
    </reaction>
</comment>
<evidence type="ECO:0000256" key="3">
    <source>
        <dbReference type="ARBA" id="ARBA00012601"/>
    </source>
</evidence>
<dbReference type="InterPro" id="IPR052288">
    <property type="entry name" value="GH45_Enzymes"/>
</dbReference>
<dbReference type="SUPFAM" id="SSF50685">
    <property type="entry name" value="Barwin-like endoglucanases"/>
    <property type="match status" value="1"/>
</dbReference>
<dbReference type="PANTHER" id="PTHR39730:SF1">
    <property type="entry name" value="ENDOGLUCANASE 1"/>
    <property type="match status" value="1"/>
</dbReference>
<reference evidence="11" key="1">
    <citation type="submission" date="2023-10" db="EMBL/GenBank/DDBJ databases">
        <authorList>
            <person name="Chen Y."/>
            <person name="Shah S."/>
            <person name="Dougan E. K."/>
            <person name="Thang M."/>
            <person name="Chan C."/>
        </authorList>
    </citation>
    <scope>NUCLEOTIDE SEQUENCE [LARGE SCALE GENOMIC DNA]</scope>
</reference>
<evidence type="ECO:0000313" key="11">
    <source>
        <dbReference type="EMBL" id="CAK0853988.1"/>
    </source>
</evidence>
<keyword evidence="4" id="KW-0378">Hydrolase</keyword>
<keyword evidence="9" id="KW-0732">Signal</keyword>
<evidence type="ECO:0000256" key="4">
    <source>
        <dbReference type="ARBA" id="ARBA00022801"/>
    </source>
</evidence>
<protein>
    <recommendedName>
        <fullName evidence="3">cellulase</fullName>
        <ecNumber evidence="3">3.2.1.4</ecNumber>
    </recommendedName>
</protein>
<keyword evidence="12" id="KW-1185">Reference proteome</keyword>
<proteinExistence type="inferred from homology"/>
<dbReference type="InterPro" id="IPR000334">
    <property type="entry name" value="Glyco_hydro_45"/>
</dbReference>
<comment type="similarity">
    <text evidence="2">Belongs to the glycosyl hydrolase 45 (cellulase K) family.</text>
</comment>
<feature type="domain" description="Glycosyl hydrolases family 45 active site" evidence="10">
    <location>
        <begin position="152"/>
        <end position="249"/>
    </location>
</feature>
<organism evidence="11 12">
    <name type="scientific">Prorocentrum cordatum</name>
    <dbReference type="NCBI Taxonomy" id="2364126"/>
    <lineage>
        <taxon>Eukaryota</taxon>
        <taxon>Sar</taxon>
        <taxon>Alveolata</taxon>
        <taxon>Dinophyceae</taxon>
        <taxon>Prorocentrales</taxon>
        <taxon>Prorocentraceae</taxon>
        <taxon>Prorocentrum</taxon>
    </lineage>
</organism>
<gene>
    <name evidence="11" type="ORF">PCOR1329_LOCUS45296</name>
</gene>
<sequence length="846" mass="93980">MSPVGSVCVALFSVAVSWSLQGCGPAPDEGSAFLSSNVTTTERSEFSRWTVTTTTLSKTTVTTSSPTSTTTEHTKTMTSTEMCSEFGEDCSQSRCCQNETMQCYVKDDSWASCKPSCEAGAIDLNDAPAFQTPWQCFVLARMPDGWVNGTFTTGYWDCCKPSCAWLGKGNVDQPPRSCAAVTQEYLVDTELESVCTLGGIAAGCVDNQPFAVSSSLSMGFAAAAVGGGHGLSGDENCGQCFELVFTDEKHPDMFGGWGGSHSSLVGKTMIVQIGAMRVMRFETNALRVRYGVPIFVTFSPDEGHNLLMVRLSRTRRQDPVHKAADDEAHSRLAGGRGWPRVAPDMDGLRMDLPMATGEAGVPPWNERRRILARDPMASVDGFRILVESGDLYGFLPIVEGMPVALTDHIDRSEDKNLLRGRVGRVQSWVCDGDGDNDRVTRGGETILKKTPKVIFVLFEEGDDGKGGRKPCQWTIEGMKTPGLHPYKNMYPTVGQWSRADGLRVCSVCLEDKKRPGTPWQCMECGLLKCQEAFHASQHHPSKLTTRRCVDCPERRSCRVCEGRKYEEAFAPYQWDLAGNSRCRGGMCKECEELKKHLTCSRCGMEKLVDDFARIERNAEERKCKACKKSMREEERQRAEEGKLRVCSKCGESKSKAEFSAHTWCIVSKETIACTQCVQDAAAQRDSAARKDVKACVVCEVAQRRDFFSHKMWYGVADRDRKCMRCVYAGAAQRNTDARKDVRACVVCEVAQRREYFSNWMWECAGDQHRKCKRCIDGAKLERGKWKCVECKGAFGREHYSNWLAGRSTQKANGKQRCNICCAGQERKRKEVAERTHASVTKKHKAG</sequence>
<keyword evidence="5" id="KW-0136">Cellulose degradation</keyword>
<dbReference type="Pfam" id="PF02015">
    <property type="entry name" value="Glyco_hydro_45"/>
    <property type="match status" value="1"/>
</dbReference>
<comment type="caution">
    <text evidence="11">The sequence shown here is derived from an EMBL/GenBank/DDBJ whole genome shotgun (WGS) entry which is preliminary data.</text>
</comment>
<accession>A0ABN9U8I6</accession>
<feature type="signal peptide" evidence="9">
    <location>
        <begin position="1"/>
        <end position="19"/>
    </location>
</feature>